<evidence type="ECO:0000313" key="1">
    <source>
        <dbReference type="EMBL" id="RRH96903.1"/>
    </source>
</evidence>
<dbReference type="Proteomes" id="UP000273786">
    <property type="component" value="Unassembled WGS sequence"/>
</dbReference>
<dbReference type="OrthoDB" id="7546248at2"/>
<evidence type="ECO:0000313" key="2">
    <source>
        <dbReference type="Proteomes" id="UP000273786"/>
    </source>
</evidence>
<dbReference type="EMBL" id="RQXT01000029">
    <property type="protein sequence ID" value="RRH96903.1"/>
    <property type="molecule type" value="Genomic_DNA"/>
</dbReference>
<dbReference type="AlphaFoldDB" id="A0A3P3FDZ6"/>
<protein>
    <submittedName>
        <fullName evidence="1">Uncharacterized protein</fullName>
    </submittedName>
</protein>
<comment type="caution">
    <text evidence="1">The sequence shown here is derived from an EMBL/GenBank/DDBJ whole genome shotgun (WGS) entry which is preliminary data.</text>
</comment>
<keyword evidence="2" id="KW-1185">Reference proteome</keyword>
<organism evidence="1 2">
    <name type="scientific">Mesorhizobium tamadayense</name>
    <dbReference type="NCBI Taxonomy" id="425306"/>
    <lineage>
        <taxon>Bacteria</taxon>
        <taxon>Pseudomonadati</taxon>
        <taxon>Pseudomonadota</taxon>
        <taxon>Alphaproteobacteria</taxon>
        <taxon>Hyphomicrobiales</taxon>
        <taxon>Phyllobacteriaceae</taxon>
        <taxon>Mesorhizobium</taxon>
    </lineage>
</organism>
<reference evidence="1 2" key="1">
    <citation type="submission" date="2018-11" db="EMBL/GenBank/DDBJ databases">
        <title>the genome of Mesorhizobium tamadayense DSM 28320.</title>
        <authorList>
            <person name="Gao J."/>
        </authorList>
    </citation>
    <scope>NUCLEOTIDE SEQUENCE [LARGE SCALE GENOMIC DNA]</scope>
    <source>
        <strain evidence="1 2">DSM 28320</strain>
    </source>
</reference>
<accession>A0A3P3FDZ6</accession>
<proteinExistence type="predicted"/>
<sequence>MAPNGKPTHPGGALSFRKDATLDRLADHFNVAQFVSFAPSPSGPVLAYCRLAGVEPNHRFSDIGKAIDALFERCAYGTVNIRSFKQTATQSREFLYALKTRDEVLSALERLALQGDFTIANETIDVSDGGVSGVILDQVVEFKPDATPRGVEKAGFASLPASWAQRAFEIVYGFAPAFSDAKGARLEFSLHPSPCGYKRSHVLYWEFDEHEPLRLNRVEASWPNDFSRMMGDKAYGLLVAHLAGVAVPKTTVIGRRLPPFTFGDETGSSEWWTRTCPNEQVPGKFTTTRGWVDPFKLLASEDPSGTAIASIICQRGVPATHSGAAIEGADGRLYIEGTQGTGEAFMQGTVGPGLLSENLVEKVTALHDKLATTLGSVRFEWVYDGNAVWVVQLHRGRSASAGHVVVPGERSKWISFRVEDGLEALRTMLESFPANAGLILDGEVGLTSHVADVIRKSGVPARICVPKQRVNAVP</sequence>
<name>A0A3P3FDZ6_9HYPH</name>
<gene>
    <name evidence="1" type="ORF">EH240_21670</name>
</gene>